<dbReference type="EMBL" id="CP050177">
    <property type="protein sequence ID" value="QIQ03207.1"/>
    <property type="molecule type" value="Genomic_DNA"/>
</dbReference>
<keyword evidence="1" id="KW-0805">Transcription regulation</keyword>
<name>A0A6G9GZ95_9ACTN</name>
<keyword evidence="2 4" id="KW-0238">DNA-binding</keyword>
<feature type="domain" description="HTH tetR-type" evidence="5">
    <location>
        <begin position="16"/>
        <end position="76"/>
    </location>
</feature>
<evidence type="ECO:0000259" key="5">
    <source>
        <dbReference type="PROSITE" id="PS50977"/>
    </source>
</evidence>
<dbReference type="RefSeq" id="WP_167028626.1">
    <property type="nucleotide sequence ID" value="NZ_CP050177.1"/>
</dbReference>
<dbReference type="PROSITE" id="PS50977">
    <property type="entry name" value="HTH_TETR_2"/>
    <property type="match status" value="1"/>
</dbReference>
<keyword evidence="7" id="KW-1185">Reference proteome</keyword>
<keyword evidence="3" id="KW-0804">Transcription</keyword>
<protein>
    <submittedName>
        <fullName evidence="6">TetR/AcrR family transcriptional regulator</fullName>
    </submittedName>
</protein>
<organism evidence="6 7">
    <name type="scientific">Streptomyces liangshanensis</name>
    <dbReference type="NCBI Taxonomy" id="2717324"/>
    <lineage>
        <taxon>Bacteria</taxon>
        <taxon>Bacillati</taxon>
        <taxon>Actinomycetota</taxon>
        <taxon>Actinomycetes</taxon>
        <taxon>Kitasatosporales</taxon>
        <taxon>Streptomycetaceae</taxon>
        <taxon>Streptomyces</taxon>
    </lineage>
</organism>
<evidence type="ECO:0000313" key="7">
    <source>
        <dbReference type="Proteomes" id="UP000501179"/>
    </source>
</evidence>
<dbReference type="InterPro" id="IPR001647">
    <property type="entry name" value="HTH_TetR"/>
</dbReference>
<dbReference type="Pfam" id="PF00440">
    <property type="entry name" value="TetR_N"/>
    <property type="match status" value="1"/>
</dbReference>
<dbReference type="Pfam" id="PF16859">
    <property type="entry name" value="TetR_C_11"/>
    <property type="match status" value="1"/>
</dbReference>
<dbReference type="SUPFAM" id="SSF46689">
    <property type="entry name" value="Homeodomain-like"/>
    <property type="match status" value="1"/>
</dbReference>
<dbReference type="InterPro" id="IPR011075">
    <property type="entry name" value="TetR_C"/>
</dbReference>
<proteinExistence type="predicted"/>
<dbReference type="InterPro" id="IPR009057">
    <property type="entry name" value="Homeodomain-like_sf"/>
</dbReference>
<accession>A0A6G9GZ95</accession>
<evidence type="ECO:0000256" key="4">
    <source>
        <dbReference type="PROSITE-ProRule" id="PRU00335"/>
    </source>
</evidence>
<dbReference type="Proteomes" id="UP000501179">
    <property type="component" value="Chromosome"/>
</dbReference>
<feature type="DNA-binding region" description="H-T-H motif" evidence="4">
    <location>
        <begin position="39"/>
        <end position="58"/>
    </location>
</feature>
<evidence type="ECO:0000256" key="2">
    <source>
        <dbReference type="ARBA" id="ARBA00023125"/>
    </source>
</evidence>
<evidence type="ECO:0000313" key="6">
    <source>
        <dbReference type="EMBL" id="QIQ03207.1"/>
    </source>
</evidence>
<dbReference type="GO" id="GO:0000976">
    <property type="term" value="F:transcription cis-regulatory region binding"/>
    <property type="evidence" value="ECO:0007669"/>
    <property type="project" value="TreeGrafter"/>
</dbReference>
<dbReference type="AlphaFoldDB" id="A0A6G9GZ95"/>
<evidence type="ECO:0000256" key="1">
    <source>
        <dbReference type="ARBA" id="ARBA00023015"/>
    </source>
</evidence>
<dbReference type="SUPFAM" id="SSF48498">
    <property type="entry name" value="Tetracyclin repressor-like, C-terminal domain"/>
    <property type="match status" value="1"/>
</dbReference>
<dbReference type="PANTHER" id="PTHR30055:SF149">
    <property type="entry name" value="TETR-FAMILY TRANSCRIPTIONAL REGULATOR"/>
    <property type="match status" value="1"/>
</dbReference>
<sequence>MTEESAAVSRRRKLTPERERELLRVTAELVAEVGYDRVTMAEVAQRAKCSTATLYRQWENKPRLVVSAWKAYESDRGVDLGRIDTGSLRGDLMAVARFLVSEDPSKDAFASVPPAIVQQSGLMELVREILLQPIRDDLARLLDRAVKRGELAADNPAVAVADQVLLGPWIAQGILYGTPATQELLENIVDAVLLPALVPRPVTV</sequence>
<dbReference type="Gene3D" id="1.10.357.10">
    <property type="entry name" value="Tetracycline Repressor, domain 2"/>
    <property type="match status" value="1"/>
</dbReference>
<dbReference type="InterPro" id="IPR036271">
    <property type="entry name" value="Tet_transcr_reg_TetR-rel_C_sf"/>
</dbReference>
<reference evidence="6 7" key="1">
    <citation type="submission" date="2020-03" db="EMBL/GenBank/DDBJ databases">
        <title>A novel species.</title>
        <authorList>
            <person name="Gao J."/>
        </authorList>
    </citation>
    <scope>NUCLEOTIDE SEQUENCE [LARGE SCALE GENOMIC DNA]</scope>
    <source>
        <strain evidence="6 7">QMT-12</strain>
    </source>
</reference>
<evidence type="ECO:0000256" key="3">
    <source>
        <dbReference type="ARBA" id="ARBA00023163"/>
    </source>
</evidence>
<dbReference type="InterPro" id="IPR050109">
    <property type="entry name" value="HTH-type_TetR-like_transc_reg"/>
</dbReference>
<dbReference type="Gene3D" id="1.10.10.60">
    <property type="entry name" value="Homeodomain-like"/>
    <property type="match status" value="1"/>
</dbReference>
<dbReference type="KEGG" id="slia:HA039_13490"/>
<gene>
    <name evidence="6" type="ORF">HA039_13490</name>
</gene>
<dbReference type="GO" id="GO:0003700">
    <property type="term" value="F:DNA-binding transcription factor activity"/>
    <property type="evidence" value="ECO:0007669"/>
    <property type="project" value="TreeGrafter"/>
</dbReference>
<dbReference type="PANTHER" id="PTHR30055">
    <property type="entry name" value="HTH-TYPE TRANSCRIPTIONAL REGULATOR RUTR"/>
    <property type="match status" value="1"/>
</dbReference>